<evidence type="ECO:0000313" key="1">
    <source>
        <dbReference type="EMBL" id="GBG67467.1"/>
    </source>
</evidence>
<reference evidence="1 2" key="1">
    <citation type="journal article" date="2018" name="Cell">
        <title>The Chara Genome: Secondary Complexity and Implications for Plant Terrestrialization.</title>
        <authorList>
            <person name="Nishiyama T."/>
            <person name="Sakayama H."/>
            <person name="Vries J.D."/>
            <person name="Buschmann H."/>
            <person name="Saint-Marcoux D."/>
            <person name="Ullrich K.K."/>
            <person name="Haas F.B."/>
            <person name="Vanderstraeten L."/>
            <person name="Becker D."/>
            <person name="Lang D."/>
            <person name="Vosolsobe S."/>
            <person name="Rombauts S."/>
            <person name="Wilhelmsson P.K.I."/>
            <person name="Janitza P."/>
            <person name="Kern R."/>
            <person name="Heyl A."/>
            <person name="Rumpler F."/>
            <person name="Villalobos L.I.A.C."/>
            <person name="Clay J.M."/>
            <person name="Skokan R."/>
            <person name="Toyoda A."/>
            <person name="Suzuki Y."/>
            <person name="Kagoshima H."/>
            <person name="Schijlen E."/>
            <person name="Tajeshwar N."/>
            <person name="Catarino B."/>
            <person name="Hetherington A.J."/>
            <person name="Saltykova A."/>
            <person name="Bonnot C."/>
            <person name="Breuninger H."/>
            <person name="Symeonidi A."/>
            <person name="Radhakrishnan G.V."/>
            <person name="Van Nieuwerburgh F."/>
            <person name="Deforce D."/>
            <person name="Chang C."/>
            <person name="Karol K.G."/>
            <person name="Hedrich R."/>
            <person name="Ulvskov P."/>
            <person name="Glockner G."/>
            <person name="Delwiche C.F."/>
            <person name="Petrasek J."/>
            <person name="Van de Peer Y."/>
            <person name="Friml J."/>
            <person name="Beilby M."/>
            <person name="Dolan L."/>
            <person name="Kohara Y."/>
            <person name="Sugano S."/>
            <person name="Fujiyama A."/>
            <person name="Delaux P.-M."/>
            <person name="Quint M."/>
            <person name="TheiBen G."/>
            <person name="Hagemann M."/>
            <person name="Harholt J."/>
            <person name="Dunand C."/>
            <person name="Zachgo S."/>
            <person name="Langdale J."/>
            <person name="Maumus F."/>
            <person name="Straeten D.V.D."/>
            <person name="Gould S.B."/>
            <person name="Rensing S.A."/>
        </authorList>
    </citation>
    <scope>NUCLEOTIDE SEQUENCE [LARGE SCALE GENOMIC DNA]</scope>
    <source>
        <strain evidence="1 2">S276</strain>
    </source>
</reference>
<dbReference type="SUPFAM" id="SSF48403">
    <property type="entry name" value="Ankyrin repeat"/>
    <property type="match status" value="1"/>
</dbReference>
<dbReference type="OrthoDB" id="539213at2759"/>
<dbReference type="Gene3D" id="1.25.40.20">
    <property type="entry name" value="Ankyrin repeat-containing domain"/>
    <property type="match status" value="1"/>
</dbReference>
<evidence type="ECO:0008006" key="3">
    <source>
        <dbReference type="Google" id="ProtNLM"/>
    </source>
</evidence>
<gene>
    <name evidence="1" type="ORF">CBR_g602</name>
</gene>
<accession>A0A388KBR6</accession>
<dbReference type="GO" id="GO:0009570">
    <property type="term" value="C:chloroplast stroma"/>
    <property type="evidence" value="ECO:0007669"/>
    <property type="project" value="InterPro"/>
</dbReference>
<name>A0A388KBR6_CHABU</name>
<dbReference type="PANTHER" id="PTHR47317">
    <property type="entry name" value="PROTEIN LHCP TRANSLOCATION DEFECT"/>
    <property type="match status" value="1"/>
</dbReference>
<dbReference type="PANTHER" id="PTHR47317:SF1">
    <property type="entry name" value="PROTEIN LHCP TRANSLOCATION DEFECT"/>
    <property type="match status" value="1"/>
</dbReference>
<evidence type="ECO:0000313" key="2">
    <source>
        <dbReference type="Proteomes" id="UP000265515"/>
    </source>
</evidence>
<dbReference type="InterPro" id="IPR044242">
    <property type="entry name" value="LTD-like"/>
</dbReference>
<keyword evidence="2" id="KW-1185">Reference proteome</keyword>
<dbReference type="InterPro" id="IPR036770">
    <property type="entry name" value="Ankyrin_rpt-contain_sf"/>
</dbReference>
<proteinExistence type="predicted"/>
<protein>
    <recommendedName>
        <fullName evidence="3">Ankyrin repeat domain-containing protein</fullName>
    </recommendedName>
</protein>
<dbReference type="Gramene" id="GBG67467">
    <property type="protein sequence ID" value="GBG67467"/>
    <property type="gene ID" value="CBR_g602"/>
</dbReference>
<dbReference type="EMBL" id="BFEA01000088">
    <property type="protein sequence ID" value="GBG67467.1"/>
    <property type="molecule type" value="Genomic_DNA"/>
</dbReference>
<organism evidence="1 2">
    <name type="scientific">Chara braunii</name>
    <name type="common">Braun's stonewort</name>
    <dbReference type="NCBI Taxonomy" id="69332"/>
    <lineage>
        <taxon>Eukaryota</taxon>
        <taxon>Viridiplantae</taxon>
        <taxon>Streptophyta</taxon>
        <taxon>Charophyceae</taxon>
        <taxon>Charales</taxon>
        <taxon>Characeae</taxon>
        <taxon>Chara</taxon>
    </lineage>
</organism>
<dbReference type="AlphaFoldDB" id="A0A388KBR6"/>
<dbReference type="GO" id="GO:0090391">
    <property type="term" value="P:granum assembly"/>
    <property type="evidence" value="ECO:0007669"/>
    <property type="project" value="InterPro"/>
</dbReference>
<sequence>MRMIPLKNWKVDALLDSGVHPADCLILLASREGDVPKIKELMAAGADIYAKDLEGKNSLERAQDDNIRKLLLQLAEEQKNSPAMPQ</sequence>
<dbReference type="Proteomes" id="UP000265515">
    <property type="component" value="Unassembled WGS sequence"/>
</dbReference>
<dbReference type="GO" id="GO:0009941">
    <property type="term" value="C:chloroplast envelope"/>
    <property type="evidence" value="ECO:0007669"/>
    <property type="project" value="TreeGrafter"/>
</dbReference>
<dbReference type="GO" id="GO:0006886">
    <property type="term" value="P:intracellular protein transport"/>
    <property type="evidence" value="ECO:0007669"/>
    <property type="project" value="InterPro"/>
</dbReference>
<comment type="caution">
    <text evidence="1">The sequence shown here is derived from an EMBL/GenBank/DDBJ whole genome shotgun (WGS) entry which is preliminary data.</text>
</comment>